<comment type="caution">
    <text evidence="1">The sequence shown here is derived from an EMBL/GenBank/DDBJ whole genome shotgun (WGS) entry which is preliminary data.</text>
</comment>
<evidence type="ECO:0000313" key="1">
    <source>
        <dbReference type="EMBL" id="MDB8751316.1"/>
    </source>
</evidence>
<evidence type="ECO:0000313" key="2">
    <source>
        <dbReference type="Proteomes" id="UP001213042"/>
    </source>
</evidence>
<accession>A0AAW6EM04</accession>
<dbReference type="Proteomes" id="UP001213042">
    <property type="component" value="Unassembled WGS sequence"/>
</dbReference>
<name>A0AAW6EM04_9FIRM</name>
<gene>
    <name evidence="1" type="ORF">PNW00_12785</name>
</gene>
<dbReference type="AlphaFoldDB" id="A0AAW6EM04"/>
<organism evidence="1 2">
    <name type="scientific">Ruminococcus bicirculans</name>
    <name type="common">ex Wegman et al. 2014</name>
    <dbReference type="NCBI Taxonomy" id="1160721"/>
    <lineage>
        <taxon>Bacteria</taxon>
        <taxon>Bacillati</taxon>
        <taxon>Bacillota</taxon>
        <taxon>Clostridia</taxon>
        <taxon>Eubacteriales</taxon>
        <taxon>Oscillospiraceae</taxon>
        <taxon>Ruminococcus</taxon>
    </lineage>
</organism>
<protein>
    <submittedName>
        <fullName evidence="1">Uncharacterized protein</fullName>
    </submittedName>
</protein>
<dbReference type="RefSeq" id="WP_195221750.1">
    <property type="nucleotide sequence ID" value="NZ_JADMWL010000028.1"/>
</dbReference>
<dbReference type="EMBL" id="JAQMLU010000029">
    <property type="protein sequence ID" value="MDB8751316.1"/>
    <property type="molecule type" value="Genomic_DNA"/>
</dbReference>
<reference evidence="1" key="1">
    <citation type="submission" date="2023-01" db="EMBL/GenBank/DDBJ databases">
        <title>Human gut microbiome strain richness.</title>
        <authorList>
            <person name="Chen-Liaw A."/>
        </authorList>
    </citation>
    <scope>NUCLEOTIDE SEQUENCE</scope>
    <source>
        <strain evidence="1">D43st1_D9_D43t1_170807</strain>
    </source>
</reference>
<proteinExistence type="predicted"/>
<sequence>MTKKRLLSYRQLKAELKWVSTDSDDYSRLKAEISEIEAYVSGIDDAFIRIIFRLRYLVPRKDGGWQPPSWAWIARQANASEDYCKGRHCKFCKKNTL</sequence>